<feature type="transmembrane region" description="Helical" evidence="1">
    <location>
        <begin position="40"/>
        <end position="60"/>
    </location>
</feature>
<comment type="caution">
    <text evidence="2">The sequence shown here is derived from an EMBL/GenBank/DDBJ whole genome shotgun (WGS) entry which is preliminary data.</text>
</comment>
<evidence type="ECO:0000256" key="1">
    <source>
        <dbReference type="SAM" id="Phobius"/>
    </source>
</evidence>
<organism evidence="2 3">
    <name type="scientific">Rubripirellula reticaptiva</name>
    <dbReference type="NCBI Taxonomy" id="2528013"/>
    <lineage>
        <taxon>Bacteria</taxon>
        <taxon>Pseudomonadati</taxon>
        <taxon>Planctomycetota</taxon>
        <taxon>Planctomycetia</taxon>
        <taxon>Pirellulales</taxon>
        <taxon>Pirellulaceae</taxon>
        <taxon>Rubripirellula</taxon>
    </lineage>
</organism>
<keyword evidence="1" id="KW-0812">Transmembrane</keyword>
<feature type="transmembrane region" description="Helical" evidence="1">
    <location>
        <begin position="106"/>
        <end position="125"/>
    </location>
</feature>
<name>A0A5C6F0W3_9BACT</name>
<dbReference type="EMBL" id="SJPX01000002">
    <property type="protein sequence ID" value="TWU55028.1"/>
    <property type="molecule type" value="Genomic_DNA"/>
</dbReference>
<reference evidence="2 3" key="1">
    <citation type="submission" date="2019-02" db="EMBL/GenBank/DDBJ databases">
        <title>Deep-cultivation of Planctomycetes and their phenomic and genomic characterization uncovers novel biology.</title>
        <authorList>
            <person name="Wiegand S."/>
            <person name="Jogler M."/>
            <person name="Boedeker C."/>
            <person name="Pinto D."/>
            <person name="Vollmers J."/>
            <person name="Rivas-Marin E."/>
            <person name="Kohn T."/>
            <person name="Peeters S.H."/>
            <person name="Heuer A."/>
            <person name="Rast P."/>
            <person name="Oberbeckmann S."/>
            <person name="Bunk B."/>
            <person name="Jeske O."/>
            <person name="Meyerdierks A."/>
            <person name="Storesund J.E."/>
            <person name="Kallscheuer N."/>
            <person name="Luecker S."/>
            <person name="Lage O.M."/>
            <person name="Pohl T."/>
            <person name="Merkel B.J."/>
            <person name="Hornburger P."/>
            <person name="Mueller R.-W."/>
            <person name="Bruemmer F."/>
            <person name="Labrenz M."/>
            <person name="Spormann A.M."/>
            <person name="Op Den Camp H."/>
            <person name="Overmann J."/>
            <person name="Amann R."/>
            <person name="Jetten M.S.M."/>
            <person name="Mascher T."/>
            <person name="Medema M.H."/>
            <person name="Devos D.P."/>
            <person name="Kaster A.-K."/>
            <person name="Ovreas L."/>
            <person name="Rohde M."/>
            <person name="Galperin M.Y."/>
            <person name="Jogler C."/>
        </authorList>
    </citation>
    <scope>NUCLEOTIDE SEQUENCE [LARGE SCALE GENOMIC DNA]</scope>
    <source>
        <strain evidence="2 3">Poly59</strain>
    </source>
</reference>
<dbReference type="Proteomes" id="UP000317977">
    <property type="component" value="Unassembled WGS sequence"/>
</dbReference>
<accession>A0A5C6F0W3</accession>
<dbReference type="AlphaFoldDB" id="A0A5C6F0W3"/>
<proteinExistence type="predicted"/>
<keyword evidence="3" id="KW-1185">Reference proteome</keyword>
<keyword evidence="1" id="KW-1133">Transmembrane helix</keyword>
<feature type="transmembrane region" description="Helical" evidence="1">
    <location>
        <begin position="72"/>
        <end position="94"/>
    </location>
</feature>
<gene>
    <name evidence="2" type="ORF">Poly59_13200</name>
</gene>
<keyword evidence="1" id="KW-0472">Membrane</keyword>
<sequence length="182" mass="20620">MREWAIAWAWLSLSRRTVRSRPAAKCVRRDFPLFHRNSAPGVYASSVWFLCDVLLLRVGIPPTRLDRIDCKTPLGFYDVCFLILGTSALCIRPIDLRSTMSLQSTLGSWSTLGLGASFFSFGARTRLAVCSAFRRDIRCAHEKTRSGRRRSRAGHSRFIGDEVVPRNLFSVELFGESFSQIQ</sequence>
<evidence type="ECO:0000313" key="2">
    <source>
        <dbReference type="EMBL" id="TWU55028.1"/>
    </source>
</evidence>
<evidence type="ECO:0000313" key="3">
    <source>
        <dbReference type="Proteomes" id="UP000317977"/>
    </source>
</evidence>
<protein>
    <submittedName>
        <fullName evidence="2">Uncharacterized protein</fullName>
    </submittedName>
</protein>